<name>A0A2I0J6S4_PUNGR</name>
<evidence type="ECO:0000259" key="2">
    <source>
        <dbReference type="Pfam" id="PF03634"/>
    </source>
</evidence>
<protein>
    <recommendedName>
        <fullName evidence="2">TCP domain-containing protein</fullName>
    </recommendedName>
</protein>
<dbReference type="Proteomes" id="UP000233551">
    <property type="component" value="Unassembled WGS sequence"/>
</dbReference>
<keyword evidence="4" id="KW-1185">Reference proteome</keyword>
<organism evidence="3 4">
    <name type="scientific">Punica granatum</name>
    <name type="common">Pomegranate</name>
    <dbReference type="NCBI Taxonomy" id="22663"/>
    <lineage>
        <taxon>Eukaryota</taxon>
        <taxon>Viridiplantae</taxon>
        <taxon>Streptophyta</taxon>
        <taxon>Embryophyta</taxon>
        <taxon>Tracheophyta</taxon>
        <taxon>Spermatophyta</taxon>
        <taxon>Magnoliopsida</taxon>
        <taxon>eudicotyledons</taxon>
        <taxon>Gunneridae</taxon>
        <taxon>Pentapetalae</taxon>
        <taxon>rosids</taxon>
        <taxon>malvids</taxon>
        <taxon>Myrtales</taxon>
        <taxon>Lythraceae</taxon>
        <taxon>Punica</taxon>
    </lineage>
</organism>
<accession>A0A2I0J6S4</accession>
<reference evidence="3 4" key="1">
    <citation type="submission" date="2017-11" db="EMBL/GenBank/DDBJ databases">
        <title>De-novo sequencing of pomegranate (Punica granatum L.) genome.</title>
        <authorList>
            <person name="Akparov Z."/>
            <person name="Amiraslanov A."/>
            <person name="Hajiyeva S."/>
            <person name="Abbasov M."/>
            <person name="Kaur K."/>
            <person name="Hamwieh A."/>
            <person name="Solovyev V."/>
            <person name="Salamov A."/>
            <person name="Braich B."/>
            <person name="Kosarev P."/>
            <person name="Mahmoud A."/>
            <person name="Hajiyev E."/>
            <person name="Babayeva S."/>
            <person name="Izzatullayeva V."/>
            <person name="Mammadov A."/>
            <person name="Mammadov A."/>
            <person name="Sharifova S."/>
            <person name="Ojaghi J."/>
            <person name="Eynullazada K."/>
            <person name="Bayramov B."/>
            <person name="Abdulazimova A."/>
            <person name="Shahmuradov I."/>
        </authorList>
    </citation>
    <scope>NUCLEOTIDE SEQUENCE [LARGE SCALE GENOMIC DNA]</scope>
    <source>
        <strain evidence="4">cv. AG2017</strain>
        <tissue evidence="3">Leaf</tissue>
    </source>
</reference>
<dbReference type="Pfam" id="PF03634">
    <property type="entry name" value="TCP"/>
    <property type="match status" value="1"/>
</dbReference>
<sequence>MVCNAMVRTTVVYPCPLRTFDSHRRDFSVFNFLFPYIKALNFLRNEQHYFEKFTPSSADQLGFPGPSIQLNQRGWAWAFELVNGHLLLSWSWITGRDQGLRSATPTPPLRSHAPTEDAGDLGGKVGVGAADLWPSPPNRPRSQTRNPGGFWGYGRQLTTPIPPSTFSAFSVGVNNLGGGVGLTKDLGFKTSGEAVQWLLREAEPSIIAATGKGLPALSSLSGDRTVSTDNPRVSTLTTVSNDEAIPETLPLDFERDLIWGGPDLLPRDFNFVGNLDVDFP</sequence>
<gene>
    <name evidence="3" type="ORF">CRG98_027601</name>
</gene>
<dbReference type="EMBL" id="PGOL01001981">
    <property type="protein sequence ID" value="PKI51949.1"/>
    <property type="molecule type" value="Genomic_DNA"/>
</dbReference>
<evidence type="ECO:0000256" key="1">
    <source>
        <dbReference type="SAM" id="MobiDB-lite"/>
    </source>
</evidence>
<feature type="domain" description="TCP" evidence="2">
    <location>
        <begin position="182"/>
        <end position="214"/>
    </location>
</feature>
<comment type="caution">
    <text evidence="3">The sequence shown here is derived from an EMBL/GenBank/DDBJ whole genome shotgun (WGS) entry which is preliminary data.</text>
</comment>
<evidence type="ECO:0000313" key="4">
    <source>
        <dbReference type="Proteomes" id="UP000233551"/>
    </source>
</evidence>
<proteinExistence type="predicted"/>
<feature type="region of interest" description="Disordered" evidence="1">
    <location>
        <begin position="101"/>
        <end position="121"/>
    </location>
</feature>
<evidence type="ECO:0000313" key="3">
    <source>
        <dbReference type="EMBL" id="PKI51949.1"/>
    </source>
</evidence>
<dbReference type="InterPro" id="IPR017887">
    <property type="entry name" value="TF_TCP_subgr"/>
</dbReference>
<dbReference type="AlphaFoldDB" id="A0A2I0J6S4"/>